<evidence type="ECO:0000313" key="1">
    <source>
        <dbReference type="EMBL" id="KAG2930715.1"/>
    </source>
</evidence>
<dbReference type="Proteomes" id="UP000774804">
    <property type="component" value="Unassembled WGS sequence"/>
</dbReference>
<dbReference type="EMBL" id="RCMK01000154">
    <property type="protein sequence ID" value="KAG2946571.1"/>
    <property type="molecule type" value="Genomic_DNA"/>
</dbReference>
<evidence type="ECO:0000313" key="2">
    <source>
        <dbReference type="EMBL" id="KAG2946571.1"/>
    </source>
</evidence>
<accession>A0A8T1L695</accession>
<dbReference type="EMBL" id="RCMI01000141">
    <property type="protein sequence ID" value="KAG2930715.1"/>
    <property type="molecule type" value="Genomic_DNA"/>
</dbReference>
<dbReference type="VEuPathDB" id="FungiDB:PC110_g4371"/>
<protein>
    <submittedName>
        <fullName evidence="2">Uncharacterized protein</fullName>
    </submittedName>
</protein>
<gene>
    <name evidence="1" type="ORF">PC115_g6351</name>
    <name evidence="2" type="ORF">PC117_g7497</name>
    <name evidence="3" type="ORF">PC129_g3732</name>
</gene>
<dbReference type="Proteomes" id="UP000760860">
    <property type="component" value="Unassembled WGS sequence"/>
</dbReference>
<evidence type="ECO:0000313" key="4">
    <source>
        <dbReference type="Proteomes" id="UP000736787"/>
    </source>
</evidence>
<sequence>MQLPVPGRQVVECNVCARSKDTMQSQERPRRSHVQAQCPVRPVPTALVVSDARVLLASMELRKLCVRSSAQLHVLKVFIARKELPHRSNVALQMCIVLLARSTQFRYLKDTVLSPRALLLERDGMINARLNQESLHGEGRAIRVLRGLTDLKRWRQDRLVPVRVLQDTTVLQEVRLQLNMNVALQLCIVLWVLLSHGKFLRDTTRRYKFMRSFQMEAKLLVANQESIETIQQPSAPSWT</sequence>
<comment type="caution">
    <text evidence="2">The sequence shown here is derived from an EMBL/GenBank/DDBJ whole genome shotgun (WGS) entry which is preliminary data.</text>
</comment>
<dbReference type="Proteomes" id="UP000736787">
    <property type="component" value="Unassembled WGS sequence"/>
</dbReference>
<reference evidence="2" key="1">
    <citation type="submission" date="2018-10" db="EMBL/GenBank/DDBJ databases">
        <title>Effector identification in a new, highly contiguous assembly of the strawberry crown rot pathogen Phytophthora cactorum.</title>
        <authorList>
            <person name="Armitage A.D."/>
            <person name="Nellist C.F."/>
            <person name="Bates H."/>
            <person name="Vickerstaff R.J."/>
            <person name="Harrison R.J."/>
        </authorList>
    </citation>
    <scope>NUCLEOTIDE SEQUENCE</scope>
    <source>
        <strain evidence="1">4032</strain>
        <strain evidence="2">4040</strain>
        <strain evidence="3">P421</strain>
    </source>
</reference>
<name>A0A8T1L695_9STRA</name>
<organism evidence="2 4">
    <name type="scientific">Phytophthora cactorum</name>
    <dbReference type="NCBI Taxonomy" id="29920"/>
    <lineage>
        <taxon>Eukaryota</taxon>
        <taxon>Sar</taxon>
        <taxon>Stramenopiles</taxon>
        <taxon>Oomycota</taxon>
        <taxon>Peronosporomycetes</taxon>
        <taxon>Peronosporales</taxon>
        <taxon>Peronosporaceae</taxon>
        <taxon>Phytophthora</taxon>
    </lineage>
</organism>
<dbReference type="AlphaFoldDB" id="A0A8T1L695"/>
<dbReference type="EMBL" id="RCMV01000078">
    <property type="protein sequence ID" value="KAG3225655.1"/>
    <property type="molecule type" value="Genomic_DNA"/>
</dbReference>
<evidence type="ECO:0000313" key="3">
    <source>
        <dbReference type="EMBL" id="KAG3225655.1"/>
    </source>
</evidence>
<proteinExistence type="predicted"/>